<reference evidence="1 2" key="1">
    <citation type="submission" date="2018-06" db="EMBL/GenBank/DDBJ databases">
        <title>Streptomyces reniochalinae sp. nov. and Streptomyces diacarnus sp. nov. from marine sponges.</title>
        <authorList>
            <person name="Li L."/>
        </authorList>
    </citation>
    <scope>NUCLEOTIDE SEQUENCE [LARGE SCALE GENOMIC DNA]</scope>
    <source>
        <strain evidence="1 2">LHW50302</strain>
    </source>
</reference>
<name>A0A367E5Z5_9ACTN</name>
<accession>A0A367E5Z5</accession>
<organism evidence="1 2">
    <name type="scientific">Streptomyces reniochalinae</name>
    <dbReference type="NCBI Taxonomy" id="2250578"/>
    <lineage>
        <taxon>Bacteria</taxon>
        <taxon>Bacillati</taxon>
        <taxon>Actinomycetota</taxon>
        <taxon>Actinomycetes</taxon>
        <taxon>Kitasatosporales</taxon>
        <taxon>Streptomycetaceae</taxon>
        <taxon>Streptomyces</taxon>
    </lineage>
</organism>
<comment type="caution">
    <text evidence="1">The sequence shown here is derived from an EMBL/GenBank/DDBJ whole genome shotgun (WGS) entry which is preliminary data.</text>
</comment>
<sequence length="201" mass="22878">MIALAGESRYDRQVLRHLIPVLHPGRCPDFVEVKKPIKLSQATTQLTPRVDELRRLAQSQAKLKNAALVGVALHVDLDRVTDDKYTKDRETIAAELRRAFTCQSALALAAVEMEAWLLLFPKAFTKFRAKWVIPEKDHRRDCGLEKDPKKYLERVLGGQKYSETDAPEIMEKAVKHGYVTGSLSGSNRSFTDFVDELQSWR</sequence>
<dbReference type="Proteomes" id="UP000253507">
    <property type="component" value="Unassembled WGS sequence"/>
</dbReference>
<evidence type="ECO:0008006" key="3">
    <source>
        <dbReference type="Google" id="ProtNLM"/>
    </source>
</evidence>
<dbReference type="AlphaFoldDB" id="A0A367E5Z5"/>
<keyword evidence="2" id="KW-1185">Reference proteome</keyword>
<evidence type="ECO:0000313" key="2">
    <source>
        <dbReference type="Proteomes" id="UP000253507"/>
    </source>
</evidence>
<proteinExistence type="predicted"/>
<dbReference type="EMBL" id="QOIM01000055">
    <property type="protein sequence ID" value="RCG13474.1"/>
    <property type="molecule type" value="Genomic_DNA"/>
</dbReference>
<evidence type="ECO:0000313" key="1">
    <source>
        <dbReference type="EMBL" id="RCG13474.1"/>
    </source>
</evidence>
<protein>
    <recommendedName>
        <fullName evidence="3">DUF4276 family protein</fullName>
    </recommendedName>
</protein>
<gene>
    <name evidence="1" type="ORF">DQ392_32500</name>
</gene>